<name>D8PP23_SCHCM</name>
<evidence type="ECO:0000256" key="3">
    <source>
        <dbReference type="ARBA" id="ARBA00022737"/>
    </source>
</evidence>
<dbReference type="SMART" id="SM00343">
    <property type="entry name" value="ZnF_C2HC"/>
    <property type="match status" value="3"/>
</dbReference>
<dbReference type="GO" id="GO:0071036">
    <property type="term" value="P:nuclear polyadenylation-dependent snoRNA catabolic process"/>
    <property type="evidence" value="ECO:0007669"/>
    <property type="project" value="TreeGrafter"/>
</dbReference>
<evidence type="ECO:0000313" key="11">
    <source>
        <dbReference type="Proteomes" id="UP000007431"/>
    </source>
</evidence>
<dbReference type="eggNOG" id="KOG4400">
    <property type="taxonomic scope" value="Eukaryota"/>
</dbReference>
<feature type="region of interest" description="Disordered" evidence="8">
    <location>
        <begin position="1"/>
        <end position="76"/>
    </location>
</feature>
<dbReference type="PANTHER" id="PTHR46543:SF1">
    <property type="entry name" value="ZINC FINGER CCHC DOMAIN-CONTAINING PROTEIN 7"/>
    <property type="match status" value="1"/>
</dbReference>
<dbReference type="PROSITE" id="PS50158">
    <property type="entry name" value="ZF_CCHC"/>
    <property type="match status" value="1"/>
</dbReference>
<keyword evidence="3" id="KW-0677">Repeat</keyword>
<dbReference type="InterPro" id="IPR001878">
    <property type="entry name" value="Znf_CCHC"/>
</dbReference>
<dbReference type="HOGENOM" id="CLU_1197381_0_0_1"/>
<reference evidence="10 11" key="1">
    <citation type="journal article" date="2010" name="Nat. Biotechnol.">
        <title>Genome sequence of the model mushroom Schizophyllum commune.</title>
        <authorList>
            <person name="Ohm R.A."/>
            <person name="de Jong J.F."/>
            <person name="Lugones L.G."/>
            <person name="Aerts A."/>
            <person name="Kothe E."/>
            <person name="Stajich J.E."/>
            <person name="de Vries R.P."/>
            <person name="Record E."/>
            <person name="Levasseur A."/>
            <person name="Baker S.E."/>
            <person name="Bartholomew K.A."/>
            <person name="Coutinho P.M."/>
            <person name="Erdmann S."/>
            <person name="Fowler T.J."/>
            <person name="Gathman A.C."/>
            <person name="Lombard V."/>
            <person name="Henrissat B."/>
            <person name="Knabe N."/>
            <person name="Kuees U."/>
            <person name="Lilly W.W."/>
            <person name="Lindquist E."/>
            <person name="Lucas S."/>
            <person name="Magnuson J.K."/>
            <person name="Piumi F."/>
            <person name="Raudaskoski M."/>
            <person name="Salamov A."/>
            <person name="Schmutz J."/>
            <person name="Schwarze F.W.M.R."/>
            <person name="vanKuyk P.A."/>
            <person name="Horton J.S."/>
            <person name="Grigoriev I.V."/>
            <person name="Woesten H.A.B."/>
        </authorList>
    </citation>
    <scope>NUCLEOTIDE SEQUENCE [LARGE SCALE GENOMIC DNA]</scope>
    <source>
        <strain evidence="11">H4-8 / FGSC 9210</strain>
    </source>
</reference>
<gene>
    <name evidence="10" type="ORF">SCHCODRAFT_83759</name>
</gene>
<dbReference type="VEuPathDB" id="FungiDB:SCHCODRAFT_02251179"/>
<dbReference type="GeneID" id="9585860"/>
<dbReference type="KEGG" id="scm:SCHCO_02251179"/>
<dbReference type="STRING" id="578458.D8PP23"/>
<dbReference type="PANTHER" id="PTHR46543">
    <property type="entry name" value="ZINC FINGER CCHC DOMAIN-CONTAINING PROTEIN 7"/>
    <property type="match status" value="1"/>
</dbReference>
<dbReference type="GO" id="GO:0071038">
    <property type="term" value="P:TRAMP-dependent tRNA surveillance pathway"/>
    <property type="evidence" value="ECO:0007669"/>
    <property type="project" value="TreeGrafter"/>
</dbReference>
<dbReference type="GO" id="GO:0071031">
    <property type="term" value="P:nuclear mRNA surveillance of mRNA 3'-end processing"/>
    <property type="evidence" value="ECO:0007669"/>
    <property type="project" value="TreeGrafter"/>
</dbReference>
<accession>D8PP23</accession>
<dbReference type="GO" id="GO:0071039">
    <property type="term" value="P:nuclear polyadenylation-dependent CUT catabolic process"/>
    <property type="evidence" value="ECO:0007669"/>
    <property type="project" value="TreeGrafter"/>
</dbReference>
<keyword evidence="4 7" id="KW-0863">Zinc-finger</keyword>
<sequence length="232" mass="25609">MSSKDKPAEVIDLTLEDDDGENDADADDERALSGAEGPPDENSTKRRARKKTKTRKRNKSAKSKTEEIDADKFVMDSQPAELPSNLAFTAPATAEDEKKSSLLLPEHVIVMDEGVEILRPPTPQETSDFEVEYISFADDNTRGMLRYFAQEETEKRKIVCKHCGAEGDHDTRSCTVKICLTCGARNEHSTAGCPVTKSCYSCGLHGHLASDCPNKYTIKPKFGGTCDRCKSR</sequence>
<keyword evidence="5" id="KW-0862">Zinc</keyword>
<dbReference type="GO" id="GO:0008270">
    <property type="term" value="F:zinc ion binding"/>
    <property type="evidence" value="ECO:0007669"/>
    <property type="project" value="UniProtKB-KW"/>
</dbReference>
<dbReference type="AlphaFoldDB" id="D8PP23"/>
<dbReference type="Proteomes" id="UP000007431">
    <property type="component" value="Unassembled WGS sequence"/>
</dbReference>
<proteinExistence type="predicted"/>
<evidence type="ECO:0000256" key="5">
    <source>
        <dbReference type="ARBA" id="ARBA00022833"/>
    </source>
</evidence>
<keyword evidence="11" id="KW-1185">Reference proteome</keyword>
<dbReference type="GO" id="GO:0071035">
    <property type="term" value="P:nuclear polyadenylation-dependent rRNA catabolic process"/>
    <property type="evidence" value="ECO:0007669"/>
    <property type="project" value="TreeGrafter"/>
</dbReference>
<dbReference type="Gene3D" id="4.10.60.10">
    <property type="entry name" value="Zinc finger, CCHC-type"/>
    <property type="match status" value="1"/>
</dbReference>
<dbReference type="InterPro" id="IPR051644">
    <property type="entry name" value="TRAMP_AT-DNA-binding"/>
</dbReference>
<dbReference type="OrthoDB" id="7608935at2759"/>
<keyword evidence="6" id="KW-0539">Nucleus</keyword>
<keyword evidence="2" id="KW-0479">Metal-binding</keyword>
<evidence type="ECO:0000256" key="7">
    <source>
        <dbReference type="PROSITE-ProRule" id="PRU00047"/>
    </source>
</evidence>
<dbReference type="EMBL" id="GL377302">
    <property type="protein sequence ID" value="EFJ01591.1"/>
    <property type="molecule type" value="Genomic_DNA"/>
</dbReference>
<evidence type="ECO:0000313" key="10">
    <source>
        <dbReference type="EMBL" id="EFJ01591.1"/>
    </source>
</evidence>
<protein>
    <recommendedName>
        <fullName evidence="9">CCHC-type domain-containing protein</fullName>
    </recommendedName>
</protein>
<evidence type="ECO:0000256" key="8">
    <source>
        <dbReference type="SAM" id="MobiDB-lite"/>
    </source>
</evidence>
<evidence type="ECO:0000256" key="2">
    <source>
        <dbReference type="ARBA" id="ARBA00022723"/>
    </source>
</evidence>
<feature type="domain" description="CCHC-type" evidence="9">
    <location>
        <begin position="199"/>
        <end position="214"/>
    </location>
</feature>
<feature type="compositionally biased region" description="Acidic residues" evidence="8">
    <location>
        <begin position="14"/>
        <end position="28"/>
    </location>
</feature>
<evidence type="ECO:0000256" key="1">
    <source>
        <dbReference type="ARBA" id="ARBA00004123"/>
    </source>
</evidence>
<comment type="subcellular location">
    <subcellularLocation>
        <location evidence="1">Nucleus</location>
    </subcellularLocation>
</comment>
<evidence type="ECO:0000259" key="9">
    <source>
        <dbReference type="PROSITE" id="PS50158"/>
    </source>
</evidence>
<evidence type="ECO:0000256" key="6">
    <source>
        <dbReference type="ARBA" id="ARBA00023242"/>
    </source>
</evidence>
<evidence type="ECO:0000256" key="4">
    <source>
        <dbReference type="ARBA" id="ARBA00022771"/>
    </source>
</evidence>
<dbReference type="InParanoid" id="D8PP23"/>
<dbReference type="GO" id="GO:0031499">
    <property type="term" value="C:TRAMP complex"/>
    <property type="evidence" value="ECO:0007669"/>
    <property type="project" value="TreeGrafter"/>
</dbReference>
<feature type="non-terminal residue" evidence="10">
    <location>
        <position position="232"/>
    </location>
</feature>
<dbReference type="Pfam" id="PF00098">
    <property type="entry name" value="zf-CCHC"/>
    <property type="match status" value="1"/>
</dbReference>
<feature type="compositionally biased region" description="Basic residues" evidence="8">
    <location>
        <begin position="45"/>
        <end position="62"/>
    </location>
</feature>
<dbReference type="GO" id="GO:0003723">
    <property type="term" value="F:RNA binding"/>
    <property type="evidence" value="ECO:0007669"/>
    <property type="project" value="TreeGrafter"/>
</dbReference>
<organism evidence="11">
    <name type="scientific">Schizophyllum commune (strain H4-8 / FGSC 9210)</name>
    <name type="common">Split gill fungus</name>
    <dbReference type="NCBI Taxonomy" id="578458"/>
    <lineage>
        <taxon>Eukaryota</taxon>
        <taxon>Fungi</taxon>
        <taxon>Dikarya</taxon>
        <taxon>Basidiomycota</taxon>
        <taxon>Agaricomycotina</taxon>
        <taxon>Agaricomycetes</taxon>
        <taxon>Agaricomycetidae</taxon>
        <taxon>Agaricales</taxon>
        <taxon>Schizophyllaceae</taxon>
        <taxon>Schizophyllum</taxon>
    </lineage>
</organism>
<dbReference type="GO" id="GO:0071037">
    <property type="term" value="P:nuclear polyadenylation-dependent snRNA catabolic process"/>
    <property type="evidence" value="ECO:0007669"/>
    <property type="project" value="TreeGrafter"/>
</dbReference>
<feature type="compositionally biased region" description="Basic and acidic residues" evidence="8">
    <location>
        <begin position="63"/>
        <end position="74"/>
    </location>
</feature>